<name>A0ACB9S2W5_9MYRT</name>
<dbReference type="EMBL" id="CM042882">
    <property type="protein sequence ID" value="KAI4383973.1"/>
    <property type="molecule type" value="Genomic_DNA"/>
</dbReference>
<evidence type="ECO:0000313" key="2">
    <source>
        <dbReference type="Proteomes" id="UP001057402"/>
    </source>
</evidence>
<sequence>MLWICSLLTLCAQAVSTCDQRGANNLLRQIRQHASPTGDSMKRLVYYLAKGLEARLTSYGTEIYNNLNASWPVKDVIQHYHLFLAICPFRKAANFFSNKTIANLAEKSNKVHVVDFGSSYGLQWPSLIERLSNRPGGPPELRLTAINLPQPGFHPTERLEETGRRLASYTETFKVPFKYEAIVSKWNEVKVEDIRKETDEVMIVN</sequence>
<accession>A0ACB9S2W5</accession>
<evidence type="ECO:0000313" key="1">
    <source>
        <dbReference type="EMBL" id="KAI4383973.1"/>
    </source>
</evidence>
<dbReference type="Proteomes" id="UP001057402">
    <property type="component" value="Chromosome 3"/>
</dbReference>
<proteinExistence type="predicted"/>
<reference evidence="2" key="1">
    <citation type="journal article" date="2023" name="Front. Plant Sci.">
        <title>Chromosomal-level genome assembly of Melastoma candidum provides insights into trichome evolution.</title>
        <authorList>
            <person name="Zhong Y."/>
            <person name="Wu W."/>
            <person name="Sun C."/>
            <person name="Zou P."/>
            <person name="Liu Y."/>
            <person name="Dai S."/>
            <person name="Zhou R."/>
        </authorList>
    </citation>
    <scope>NUCLEOTIDE SEQUENCE [LARGE SCALE GENOMIC DNA]</scope>
</reference>
<comment type="caution">
    <text evidence="1">The sequence shown here is derived from an EMBL/GenBank/DDBJ whole genome shotgun (WGS) entry which is preliminary data.</text>
</comment>
<protein>
    <submittedName>
        <fullName evidence="1">Uncharacterized protein</fullName>
    </submittedName>
</protein>
<organism evidence="1 2">
    <name type="scientific">Melastoma candidum</name>
    <dbReference type="NCBI Taxonomy" id="119954"/>
    <lineage>
        <taxon>Eukaryota</taxon>
        <taxon>Viridiplantae</taxon>
        <taxon>Streptophyta</taxon>
        <taxon>Embryophyta</taxon>
        <taxon>Tracheophyta</taxon>
        <taxon>Spermatophyta</taxon>
        <taxon>Magnoliopsida</taxon>
        <taxon>eudicotyledons</taxon>
        <taxon>Gunneridae</taxon>
        <taxon>Pentapetalae</taxon>
        <taxon>rosids</taxon>
        <taxon>malvids</taxon>
        <taxon>Myrtales</taxon>
        <taxon>Melastomataceae</taxon>
        <taxon>Melastomatoideae</taxon>
        <taxon>Melastomateae</taxon>
        <taxon>Melastoma</taxon>
    </lineage>
</organism>
<keyword evidence="2" id="KW-1185">Reference proteome</keyword>
<gene>
    <name evidence="1" type="ORF">MLD38_009750</name>
</gene>